<accession>A0A0M8KA75</accession>
<dbReference type="SUPFAM" id="SSF52210">
    <property type="entry name" value="Succinyl-CoA synthetase domains"/>
    <property type="match status" value="2"/>
</dbReference>
<dbReference type="OrthoDB" id="6193532at2"/>
<gene>
    <name evidence="2" type="primary">fdrA</name>
    <name evidence="2" type="ORF">ARMA_2335</name>
</gene>
<dbReference type="NCBIfam" id="NF004760">
    <property type="entry name" value="PRK06091.1"/>
    <property type="match status" value="1"/>
</dbReference>
<dbReference type="PANTHER" id="PTHR11117:SF24">
    <property type="entry name" value="PROTEIN FDRA"/>
    <property type="match status" value="1"/>
</dbReference>
<organism evidence="2 3">
    <name type="scientific">Ardenticatena maritima</name>
    <dbReference type="NCBI Taxonomy" id="872965"/>
    <lineage>
        <taxon>Bacteria</taxon>
        <taxon>Bacillati</taxon>
        <taxon>Chloroflexota</taxon>
        <taxon>Ardenticatenia</taxon>
        <taxon>Ardenticatenales</taxon>
        <taxon>Ardenticatenaceae</taxon>
        <taxon>Ardenticatena</taxon>
    </lineage>
</organism>
<dbReference type="InParanoid" id="A0A0M8KA75"/>
<reference evidence="3" key="2">
    <citation type="submission" date="2015-08" db="EMBL/GenBank/DDBJ databases">
        <title>Draft Genome Sequence of a Heterotrophic Facultative Anaerobic Bacterium Ardenticatena maritima Strain 110S.</title>
        <authorList>
            <person name="Kawaichi S."/>
            <person name="Yoshida T."/>
            <person name="Sako Y."/>
            <person name="Nakamura R."/>
        </authorList>
    </citation>
    <scope>NUCLEOTIDE SEQUENCE [LARGE SCALE GENOMIC DNA]</scope>
    <source>
        <strain evidence="3">110S</strain>
    </source>
</reference>
<dbReference type="STRING" id="872965.SE16_02280"/>
<dbReference type="Pfam" id="PF00549">
    <property type="entry name" value="Ligase_CoA"/>
    <property type="match status" value="1"/>
</dbReference>
<name>A0A0M8KA75_9CHLR</name>
<dbReference type="InterPro" id="IPR005811">
    <property type="entry name" value="SUCC_ACL_C"/>
</dbReference>
<dbReference type="GO" id="GO:0006099">
    <property type="term" value="P:tricarboxylic acid cycle"/>
    <property type="evidence" value="ECO:0007669"/>
    <property type="project" value="TreeGrafter"/>
</dbReference>
<dbReference type="GO" id="GO:0005829">
    <property type="term" value="C:cytosol"/>
    <property type="evidence" value="ECO:0007669"/>
    <property type="project" value="TreeGrafter"/>
</dbReference>
<dbReference type="EMBL" id="BBZA01000211">
    <property type="protein sequence ID" value="GAP63912.1"/>
    <property type="molecule type" value="Genomic_DNA"/>
</dbReference>
<dbReference type="GO" id="GO:0004775">
    <property type="term" value="F:succinate-CoA ligase (ADP-forming) activity"/>
    <property type="evidence" value="ECO:0007669"/>
    <property type="project" value="TreeGrafter"/>
</dbReference>
<dbReference type="PANTHER" id="PTHR11117">
    <property type="entry name" value="SUCCINYL-COA LIGASE SUBUNIT ALPHA"/>
    <property type="match status" value="1"/>
</dbReference>
<dbReference type="RefSeq" id="WP_152918176.1">
    <property type="nucleotide sequence ID" value="NZ_BBZA01000211.1"/>
</dbReference>
<keyword evidence="3" id="KW-1185">Reference proteome</keyword>
<dbReference type="InterPro" id="IPR016102">
    <property type="entry name" value="Succinyl-CoA_synth-like"/>
</dbReference>
<evidence type="ECO:0000313" key="2">
    <source>
        <dbReference type="EMBL" id="GAP63912.1"/>
    </source>
</evidence>
<evidence type="ECO:0000313" key="3">
    <source>
        <dbReference type="Proteomes" id="UP000037784"/>
    </source>
</evidence>
<sequence length="570" mass="61671">MSHVQIEIRKGAYYDSVVLMQLQRALLDEPGVLDAGVVMGTDANKEILAQNNLLTEEARSANPEDLVIAIRAESEEAARAALSRVDALLQRRQAQTQSLYRPRSLENALRQLPEAEWVLVSVPGRYAAGVARDALRLNRHVFLYSDNVPLDDEIALKRDAAAKGLLVMGPDCGTAIVNGVGLGFANKVRRGPIGMVAAAGTGLQEVSTRIHRLGGGLTHAFGTGTHDLSAAVGAITTLQALDLLARDPNTRVIVLVSKPPDPVVVEEVLRAARATGKPTVINFIGYNAPRAQDGNLFFTRTLAETAEQAVRLAEETTATVEPPDTAGFAAEQRFLRGLFSGGTLAYEALLLLRGYLPAVYSNAPLDPAYALDDPTTTREHTVLDLGADEFTVGRLHPMIDNDLRIRFLEREAADPAVAVILLDVVLGYGAHPNPAAELAPAVERVRAAAASAGRRLDVGVVVVGTDDDPQKYAEQVAMFEQAGARCFPTNADMVRWAGALVQRLTLHHRIRPVDLARIEKPFAAVNVGIETFYQSMEAQDVPVVWVDWRPPAGGNERLMSILERMKKRPS</sequence>
<proteinExistence type="predicted"/>
<feature type="domain" description="ATP-citrate synthase/succinyl-CoA ligase C-terminal" evidence="1">
    <location>
        <begin position="338"/>
        <end position="499"/>
    </location>
</feature>
<reference evidence="2 3" key="1">
    <citation type="journal article" date="2015" name="Genome Announc.">
        <title>Draft Genome Sequence of a Heterotrophic Facultative Anaerobic Thermophilic Bacterium, Ardenticatena maritima Strain 110ST.</title>
        <authorList>
            <person name="Kawaichi S."/>
            <person name="Yoshida T."/>
            <person name="Sako Y."/>
            <person name="Nakamura R."/>
        </authorList>
    </citation>
    <scope>NUCLEOTIDE SEQUENCE [LARGE SCALE GENOMIC DNA]</scope>
    <source>
        <strain evidence="2 3">110S</strain>
    </source>
</reference>
<comment type="caution">
    <text evidence="2">The sequence shown here is derived from an EMBL/GenBank/DDBJ whole genome shotgun (WGS) entry which is preliminary data.</text>
</comment>
<dbReference type="Gene3D" id="3.40.50.261">
    <property type="entry name" value="Succinyl-CoA synthetase domains"/>
    <property type="match status" value="2"/>
</dbReference>
<dbReference type="AlphaFoldDB" id="A0A0M8KA75"/>
<dbReference type="GO" id="GO:0009361">
    <property type="term" value="C:succinate-CoA ligase complex (ADP-forming)"/>
    <property type="evidence" value="ECO:0007669"/>
    <property type="project" value="TreeGrafter"/>
</dbReference>
<dbReference type="Gene3D" id="3.40.50.720">
    <property type="entry name" value="NAD(P)-binding Rossmann-like Domain"/>
    <property type="match status" value="1"/>
</dbReference>
<evidence type="ECO:0000259" key="1">
    <source>
        <dbReference type="Pfam" id="PF00549"/>
    </source>
</evidence>
<protein>
    <submittedName>
        <fullName evidence="2">FdrA protein</fullName>
    </submittedName>
</protein>
<dbReference type="GO" id="GO:0004776">
    <property type="term" value="F:succinate-CoA ligase (GDP-forming) activity"/>
    <property type="evidence" value="ECO:0007669"/>
    <property type="project" value="TreeGrafter"/>
</dbReference>
<dbReference type="Proteomes" id="UP000037784">
    <property type="component" value="Unassembled WGS sequence"/>
</dbReference>